<comment type="caution">
    <text evidence="1">The sequence shown here is derived from an EMBL/GenBank/DDBJ whole genome shotgun (WGS) entry which is preliminary data.</text>
</comment>
<dbReference type="AlphaFoldDB" id="A0A4Y2EVR8"/>
<name>A0A4Y2EVR8_ARAVE</name>
<dbReference type="EMBL" id="BGPR01000712">
    <property type="protein sequence ID" value="GBM32597.1"/>
    <property type="molecule type" value="Genomic_DNA"/>
</dbReference>
<reference evidence="1 2" key="1">
    <citation type="journal article" date="2019" name="Sci. Rep.">
        <title>Orb-weaving spider Araneus ventricosus genome elucidates the spidroin gene catalogue.</title>
        <authorList>
            <person name="Kono N."/>
            <person name="Nakamura H."/>
            <person name="Ohtoshi R."/>
            <person name="Moran D.A.P."/>
            <person name="Shinohara A."/>
            <person name="Yoshida Y."/>
            <person name="Fujiwara M."/>
            <person name="Mori M."/>
            <person name="Tomita M."/>
            <person name="Arakawa K."/>
        </authorList>
    </citation>
    <scope>NUCLEOTIDE SEQUENCE [LARGE SCALE GENOMIC DNA]</scope>
</reference>
<proteinExistence type="predicted"/>
<protein>
    <submittedName>
        <fullName evidence="1">Uncharacterized protein</fullName>
    </submittedName>
</protein>
<keyword evidence="2" id="KW-1185">Reference proteome</keyword>
<organism evidence="1 2">
    <name type="scientific">Araneus ventricosus</name>
    <name type="common">Orbweaver spider</name>
    <name type="synonym">Epeira ventricosa</name>
    <dbReference type="NCBI Taxonomy" id="182803"/>
    <lineage>
        <taxon>Eukaryota</taxon>
        <taxon>Metazoa</taxon>
        <taxon>Ecdysozoa</taxon>
        <taxon>Arthropoda</taxon>
        <taxon>Chelicerata</taxon>
        <taxon>Arachnida</taxon>
        <taxon>Araneae</taxon>
        <taxon>Araneomorphae</taxon>
        <taxon>Entelegynae</taxon>
        <taxon>Araneoidea</taxon>
        <taxon>Araneidae</taxon>
        <taxon>Araneus</taxon>
    </lineage>
</organism>
<dbReference type="Proteomes" id="UP000499080">
    <property type="component" value="Unassembled WGS sequence"/>
</dbReference>
<evidence type="ECO:0000313" key="1">
    <source>
        <dbReference type="EMBL" id="GBM32597.1"/>
    </source>
</evidence>
<sequence>MPGKMSNRMEAKITKSSRLIHESISLPTATKTFSITTKICHEKVEGEIPSSHNDPNEIDATSDLSIPRLARLLSDHPVPKSPTPHADFPPFPTTKDKMVYEDYKEIVLHAPHWFSSEKCASH</sequence>
<accession>A0A4Y2EVR8</accession>
<evidence type="ECO:0000313" key="2">
    <source>
        <dbReference type="Proteomes" id="UP000499080"/>
    </source>
</evidence>
<gene>
    <name evidence="1" type="ORF">AVEN_195557_1</name>
</gene>